<dbReference type="InterPro" id="IPR009057">
    <property type="entry name" value="Homeodomain-like_sf"/>
</dbReference>
<dbReference type="Proteomes" id="UP000078454">
    <property type="component" value="Unassembled WGS sequence"/>
</dbReference>
<dbReference type="Gene3D" id="1.10.10.60">
    <property type="entry name" value="Homeodomain-like"/>
    <property type="match status" value="1"/>
</dbReference>
<dbReference type="PROSITE" id="PS01124">
    <property type="entry name" value="HTH_ARAC_FAMILY_2"/>
    <property type="match status" value="1"/>
</dbReference>
<dbReference type="RefSeq" id="WP_068669698.1">
    <property type="nucleotide sequence ID" value="NZ_LYPB01000090.1"/>
</dbReference>
<keyword evidence="6" id="KW-1185">Reference proteome</keyword>
<dbReference type="InterPro" id="IPR020449">
    <property type="entry name" value="Tscrpt_reg_AraC-type_HTH"/>
</dbReference>
<accession>A0A197ZZR7</accession>
<dbReference type="GO" id="GO:0003700">
    <property type="term" value="F:DNA-binding transcription factor activity"/>
    <property type="evidence" value="ECO:0007669"/>
    <property type="project" value="InterPro"/>
</dbReference>
<dbReference type="PROSITE" id="PS00041">
    <property type="entry name" value="HTH_ARAC_FAMILY_1"/>
    <property type="match status" value="1"/>
</dbReference>
<dbReference type="InterPro" id="IPR037923">
    <property type="entry name" value="HTH-like"/>
</dbReference>
<dbReference type="SUPFAM" id="SSF51215">
    <property type="entry name" value="Regulatory protein AraC"/>
    <property type="match status" value="1"/>
</dbReference>
<dbReference type="PANTHER" id="PTHR43280">
    <property type="entry name" value="ARAC-FAMILY TRANSCRIPTIONAL REGULATOR"/>
    <property type="match status" value="1"/>
</dbReference>
<keyword evidence="2" id="KW-0238">DNA-binding</keyword>
<dbReference type="STRING" id="1850517.A8708_12675"/>
<sequence>MDFPRIYLQESLSIEALISFHYFEYAKGFVFDGEQHDFWEILYVDKGEVEVRADDVIHTLQQGNMIFHKPEEFHTVHVRHDHKPPNLIVIAFACHSEAMSQLANKVISLGDRERNILSIITQEGFHAFLPPFDSPSVHLLERNEDASFASEQLIKAYLEILLITLIRKLDARGTVQEAQKLKQSSLQKEKAAVGLVAQIMTYLSDHLADSFTLDDLCQTFHLGKSRMKELFQSQKGMGIMETFKYLKIEQAKTYMREGPYNITEIANLLGYTSIHYFSRDFKKTVGMSPSDYAKSVKARVHK</sequence>
<feature type="domain" description="HTH araC/xylS-type" evidence="4">
    <location>
        <begin position="197"/>
        <end position="295"/>
    </location>
</feature>
<gene>
    <name evidence="5" type="ORF">A8708_12675</name>
</gene>
<dbReference type="InterPro" id="IPR018060">
    <property type="entry name" value="HTH_AraC"/>
</dbReference>
<dbReference type="Pfam" id="PF02311">
    <property type="entry name" value="AraC_binding"/>
    <property type="match status" value="1"/>
</dbReference>
<dbReference type="EMBL" id="LYPB01000090">
    <property type="protein sequence ID" value="OAS14253.1"/>
    <property type="molecule type" value="Genomic_DNA"/>
</dbReference>
<dbReference type="SMART" id="SM00342">
    <property type="entry name" value="HTH_ARAC"/>
    <property type="match status" value="1"/>
</dbReference>
<evidence type="ECO:0000256" key="1">
    <source>
        <dbReference type="ARBA" id="ARBA00023015"/>
    </source>
</evidence>
<protein>
    <recommendedName>
        <fullName evidence="4">HTH araC/xylS-type domain-containing protein</fullName>
    </recommendedName>
</protein>
<evidence type="ECO:0000256" key="3">
    <source>
        <dbReference type="ARBA" id="ARBA00023163"/>
    </source>
</evidence>
<evidence type="ECO:0000256" key="2">
    <source>
        <dbReference type="ARBA" id="ARBA00023125"/>
    </source>
</evidence>
<reference evidence="5 6" key="1">
    <citation type="submission" date="2016-05" db="EMBL/GenBank/DDBJ databases">
        <title>Paenibacillus sp. 1ZS3-15 nov., isolated from the rhizosphere soil.</title>
        <authorList>
            <person name="Zhang X.X."/>
            <person name="Zhang J."/>
        </authorList>
    </citation>
    <scope>NUCLEOTIDE SEQUENCE [LARGE SCALE GENOMIC DNA]</scope>
    <source>
        <strain evidence="5 6">1ZS3-15</strain>
    </source>
</reference>
<dbReference type="InterPro" id="IPR014710">
    <property type="entry name" value="RmlC-like_jellyroll"/>
</dbReference>
<evidence type="ECO:0000313" key="6">
    <source>
        <dbReference type="Proteomes" id="UP000078454"/>
    </source>
</evidence>
<dbReference type="InterPro" id="IPR003313">
    <property type="entry name" value="AraC-bd"/>
</dbReference>
<proteinExistence type="predicted"/>
<evidence type="ECO:0000259" key="4">
    <source>
        <dbReference type="PROSITE" id="PS01124"/>
    </source>
</evidence>
<keyword evidence="3" id="KW-0804">Transcription</keyword>
<dbReference type="SUPFAM" id="SSF46689">
    <property type="entry name" value="Homeodomain-like"/>
    <property type="match status" value="1"/>
</dbReference>
<keyword evidence="1" id="KW-0805">Transcription regulation</keyword>
<comment type="caution">
    <text evidence="5">The sequence shown here is derived from an EMBL/GenBank/DDBJ whole genome shotgun (WGS) entry which is preliminary data.</text>
</comment>
<dbReference type="OrthoDB" id="249627at2"/>
<dbReference type="Pfam" id="PF12833">
    <property type="entry name" value="HTH_18"/>
    <property type="match status" value="1"/>
</dbReference>
<dbReference type="PRINTS" id="PR00032">
    <property type="entry name" value="HTHARAC"/>
</dbReference>
<organism evidence="5 6">
    <name type="scientific">Paenibacillus oryzisoli</name>
    <dbReference type="NCBI Taxonomy" id="1850517"/>
    <lineage>
        <taxon>Bacteria</taxon>
        <taxon>Bacillati</taxon>
        <taxon>Bacillota</taxon>
        <taxon>Bacilli</taxon>
        <taxon>Bacillales</taxon>
        <taxon>Paenibacillaceae</taxon>
        <taxon>Paenibacillus</taxon>
    </lineage>
</organism>
<dbReference type="AlphaFoldDB" id="A0A197ZZR7"/>
<dbReference type="InterPro" id="IPR018062">
    <property type="entry name" value="HTH_AraC-typ_CS"/>
</dbReference>
<evidence type="ECO:0000313" key="5">
    <source>
        <dbReference type="EMBL" id="OAS14253.1"/>
    </source>
</evidence>
<dbReference type="PANTHER" id="PTHR43280:SF2">
    <property type="entry name" value="HTH-TYPE TRANSCRIPTIONAL REGULATOR EXSA"/>
    <property type="match status" value="1"/>
</dbReference>
<name>A0A197ZZR7_9BACL</name>
<dbReference type="Gene3D" id="2.60.120.10">
    <property type="entry name" value="Jelly Rolls"/>
    <property type="match status" value="1"/>
</dbReference>
<dbReference type="GO" id="GO:0043565">
    <property type="term" value="F:sequence-specific DNA binding"/>
    <property type="evidence" value="ECO:0007669"/>
    <property type="project" value="InterPro"/>
</dbReference>